<keyword evidence="2" id="KW-1185">Reference proteome</keyword>
<dbReference type="CDD" id="cd02980">
    <property type="entry name" value="TRX_Fd_family"/>
    <property type="match status" value="1"/>
</dbReference>
<protein>
    <submittedName>
        <fullName evidence="1">(2Fe-2S) ferredoxin</fullName>
    </submittedName>
</protein>
<evidence type="ECO:0000313" key="1">
    <source>
        <dbReference type="EMBL" id="TYP76663.1"/>
    </source>
</evidence>
<proteinExistence type="predicted"/>
<dbReference type="EMBL" id="VNHS01000003">
    <property type="protein sequence ID" value="TYP76663.1"/>
    <property type="molecule type" value="Genomic_DNA"/>
</dbReference>
<dbReference type="AlphaFoldDB" id="A0A5S5CF84"/>
<name>A0A5S5CF84_9BACL</name>
<reference evidence="1 2" key="1">
    <citation type="submission" date="2019-07" db="EMBL/GenBank/DDBJ databases">
        <title>Genomic Encyclopedia of Type Strains, Phase III (KMG-III): the genomes of soil and plant-associated and newly described type strains.</title>
        <authorList>
            <person name="Whitman W."/>
        </authorList>
    </citation>
    <scope>NUCLEOTIDE SEQUENCE [LARGE SCALE GENOMIC DNA]</scope>
    <source>
        <strain evidence="1 2">BL24</strain>
    </source>
</reference>
<dbReference type="SUPFAM" id="SSF52833">
    <property type="entry name" value="Thioredoxin-like"/>
    <property type="match status" value="1"/>
</dbReference>
<dbReference type="OrthoDB" id="9761899at2"/>
<accession>A0A5S5CF84</accession>
<dbReference type="Proteomes" id="UP000323257">
    <property type="component" value="Unassembled WGS sequence"/>
</dbReference>
<organism evidence="1 2">
    <name type="scientific">Paenibacillus methanolicus</name>
    <dbReference type="NCBI Taxonomy" id="582686"/>
    <lineage>
        <taxon>Bacteria</taxon>
        <taxon>Bacillati</taxon>
        <taxon>Bacillota</taxon>
        <taxon>Bacilli</taxon>
        <taxon>Bacillales</taxon>
        <taxon>Paenibacillaceae</taxon>
        <taxon>Paenibacillus</taxon>
    </lineage>
</organism>
<dbReference type="RefSeq" id="WP_148929053.1">
    <property type="nucleotide sequence ID" value="NZ_VNHS01000003.1"/>
</dbReference>
<comment type="caution">
    <text evidence="1">The sequence shown here is derived from an EMBL/GenBank/DDBJ whole genome shotgun (WGS) entry which is preliminary data.</text>
</comment>
<gene>
    <name evidence="1" type="ORF">BCM02_103325</name>
</gene>
<dbReference type="Gene3D" id="3.40.30.10">
    <property type="entry name" value="Glutaredoxin"/>
    <property type="match status" value="1"/>
</dbReference>
<dbReference type="Pfam" id="PF01257">
    <property type="entry name" value="2Fe-2S_thioredx"/>
    <property type="match status" value="1"/>
</dbReference>
<evidence type="ECO:0000313" key="2">
    <source>
        <dbReference type="Proteomes" id="UP000323257"/>
    </source>
</evidence>
<dbReference type="InterPro" id="IPR036249">
    <property type="entry name" value="Thioredoxin-like_sf"/>
</dbReference>
<sequence>MVTWNLNQTKHHVLICNGGSCMRQQGEEVTLAIRSEIARHAAEDGIHTTRTRCNGRCDDACVVIVYPEGIWYRDMTPETGRRLVREHLLQSKPLQDRVAYSYLQDRFVPSGMGTTGVLRKDKNNK</sequence>